<dbReference type="InterPro" id="IPR002925">
    <property type="entry name" value="Dienelactn_hydro"/>
</dbReference>
<dbReference type="SUPFAM" id="SSF53474">
    <property type="entry name" value="alpha/beta-Hydrolases"/>
    <property type="match status" value="1"/>
</dbReference>
<name>A0A7W8GI94_9DEIO</name>
<dbReference type="PANTHER" id="PTHR43265">
    <property type="entry name" value="ESTERASE ESTD"/>
    <property type="match status" value="1"/>
</dbReference>
<accession>A0A7W8GI94</accession>
<keyword evidence="5" id="KW-1185">Reference proteome</keyword>
<dbReference type="RefSeq" id="WP_184031585.1">
    <property type="nucleotide sequence ID" value="NZ_JACHFN010000018.1"/>
</dbReference>
<dbReference type="EMBL" id="JACHFN010000018">
    <property type="protein sequence ID" value="MBB5235963.1"/>
    <property type="molecule type" value="Genomic_DNA"/>
</dbReference>
<evidence type="ECO:0008006" key="6">
    <source>
        <dbReference type="Google" id="ProtNLM"/>
    </source>
</evidence>
<keyword evidence="1" id="KW-0732">Signal</keyword>
<gene>
    <name evidence="4" type="ORF">HNQ09_003427</name>
</gene>
<reference evidence="4 5" key="1">
    <citation type="submission" date="2020-08" db="EMBL/GenBank/DDBJ databases">
        <title>Genomic Encyclopedia of Type Strains, Phase IV (KMG-IV): sequencing the most valuable type-strain genomes for metagenomic binning, comparative biology and taxonomic classification.</title>
        <authorList>
            <person name="Goeker M."/>
        </authorList>
    </citation>
    <scope>NUCLEOTIDE SEQUENCE [LARGE SCALE GENOMIC DNA]</scope>
    <source>
        <strain evidence="4 5">DSM 101791</strain>
    </source>
</reference>
<comment type="caution">
    <text evidence="4">The sequence shown here is derived from an EMBL/GenBank/DDBJ whole genome shotgun (WGS) entry which is preliminary data.</text>
</comment>
<dbReference type="InterPro" id="IPR053145">
    <property type="entry name" value="AB_hydrolase_Est10"/>
</dbReference>
<feature type="domain" description="Dienelactone hydrolase" evidence="2">
    <location>
        <begin position="296"/>
        <end position="352"/>
    </location>
</feature>
<evidence type="ECO:0000259" key="3">
    <source>
        <dbReference type="Pfam" id="PF12146"/>
    </source>
</evidence>
<dbReference type="Proteomes" id="UP000525389">
    <property type="component" value="Unassembled WGS sequence"/>
</dbReference>
<dbReference type="AlphaFoldDB" id="A0A7W8GI94"/>
<dbReference type="GO" id="GO:0052689">
    <property type="term" value="F:carboxylic ester hydrolase activity"/>
    <property type="evidence" value="ECO:0007669"/>
    <property type="project" value="TreeGrafter"/>
</dbReference>
<dbReference type="Pfam" id="PF01738">
    <property type="entry name" value="DLH"/>
    <property type="match status" value="1"/>
</dbReference>
<sequence length="381" mass="40635">MRKITLALAVALSPFAAAGGSGGPAPVTQLPQRVNTTLNFGDFTSAAQWTYPAAQTGKLPAVLLIHGSTPADMDFTVTGPDGKVLSRIFADLSQGLSSQGIAVLRYNKHYVSGPGKVDYQSFYTKADLNTFLKDAETALNAIKANPRVDPERIYVYGWSEGSTVAAALVNNHPEVAGLILQAPVTLPWADLFDKQLTDVQLPYLKQVVPDGLTNQNLTVAYTGPGGLVARSALTFALNQESLAAGKYELNLAAYDQNKNGVVELDSEYLPGARAVVKFLIETPQAPLNIYSRARALPVTTAQAPSIKVPVLILQGQNDANTPAKYLNALTDALRKSGVPTTVKLYPGLGHSLGKAPSIVQDNFQPIETQPINDTAVWIKGR</sequence>
<proteinExistence type="predicted"/>
<dbReference type="InterPro" id="IPR022742">
    <property type="entry name" value="Hydrolase_4"/>
</dbReference>
<dbReference type="PANTHER" id="PTHR43265:SF1">
    <property type="entry name" value="ESTERASE ESTD"/>
    <property type="match status" value="1"/>
</dbReference>
<evidence type="ECO:0000256" key="1">
    <source>
        <dbReference type="SAM" id="SignalP"/>
    </source>
</evidence>
<evidence type="ECO:0000313" key="4">
    <source>
        <dbReference type="EMBL" id="MBB5235963.1"/>
    </source>
</evidence>
<feature type="domain" description="Serine aminopeptidase S33" evidence="3">
    <location>
        <begin position="87"/>
        <end position="213"/>
    </location>
</feature>
<feature type="chain" id="PRO_5031546875" description="Serine aminopeptidase S33 domain-containing protein" evidence="1">
    <location>
        <begin position="19"/>
        <end position="381"/>
    </location>
</feature>
<feature type="signal peptide" evidence="1">
    <location>
        <begin position="1"/>
        <end position="18"/>
    </location>
</feature>
<protein>
    <recommendedName>
        <fullName evidence="6">Serine aminopeptidase S33 domain-containing protein</fullName>
    </recommendedName>
</protein>
<organism evidence="4 5">
    <name type="scientific">Deinococcus budaensis</name>
    <dbReference type="NCBI Taxonomy" id="1665626"/>
    <lineage>
        <taxon>Bacteria</taxon>
        <taxon>Thermotogati</taxon>
        <taxon>Deinococcota</taxon>
        <taxon>Deinococci</taxon>
        <taxon>Deinococcales</taxon>
        <taxon>Deinococcaceae</taxon>
        <taxon>Deinococcus</taxon>
    </lineage>
</organism>
<evidence type="ECO:0000313" key="5">
    <source>
        <dbReference type="Proteomes" id="UP000525389"/>
    </source>
</evidence>
<dbReference type="Gene3D" id="3.40.50.1820">
    <property type="entry name" value="alpha/beta hydrolase"/>
    <property type="match status" value="1"/>
</dbReference>
<evidence type="ECO:0000259" key="2">
    <source>
        <dbReference type="Pfam" id="PF01738"/>
    </source>
</evidence>
<dbReference type="InterPro" id="IPR029058">
    <property type="entry name" value="AB_hydrolase_fold"/>
</dbReference>
<dbReference type="Pfam" id="PF12146">
    <property type="entry name" value="Hydrolase_4"/>
    <property type="match status" value="1"/>
</dbReference>